<organism evidence="2 3">
    <name type="scientific">Actinomycetospora atypica</name>
    <dbReference type="NCBI Taxonomy" id="1290095"/>
    <lineage>
        <taxon>Bacteria</taxon>
        <taxon>Bacillati</taxon>
        <taxon>Actinomycetota</taxon>
        <taxon>Actinomycetes</taxon>
        <taxon>Pseudonocardiales</taxon>
        <taxon>Pseudonocardiaceae</taxon>
        <taxon>Actinomycetospora</taxon>
    </lineage>
</organism>
<reference evidence="3" key="1">
    <citation type="journal article" date="2019" name="Int. J. Syst. Evol. Microbiol.">
        <title>The Global Catalogue of Microorganisms (GCM) 10K type strain sequencing project: providing services to taxonomists for standard genome sequencing and annotation.</title>
        <authorList>
            <consortium name="The Broad Institute Genomics Platform"/>
            <consortium name="The Broad Institute Genome Sequencing Center for Infectious Disease"/>
            <person name="Wu L."/>
            <person name="Ma J."/>
        </authorList>
    </citation>
    <scope>NUCLEOTIDE SEQUENCE [LARGE SCALE GENOMIC DNA]</scope>
    <source>
        <strain evidence="3">CGMCC 4.7093</strain>
    </source>
</reference>
<protein>
    <submittedName>
        <fullName evidence="2">Uncharacterized protein</fullName>
    </submittedName>
</protein>
<comment type="caution">
    <text evidence="2">The sequence shown here is derived from an EMBL/GenBank/DDBJ whole genome shotgun (WGS) entry which is preliminary data.</text>
</comment>
<feature type="transmembrane region" description="Helical" evidence="1">
    <location>
        <begin position="12"/>
        <end position="31"/>
    </location>
</feature>
<evidence type="ECO:0000313" key="3">
    <source>
        <dbReference type="Proteomes" id="UP001595947"/>
    </source>
</evidence>
<name>A0ABV9YKM1_9PSEU</name>
<gene>
    <name evidence="2" type="ORF">ACFPBZ_10560</name>
</gene>
<evidence type="ECO:0000313" key="2">
    <source>
        <dbReference type="EMBL" id="MFC5062649.1"/>
    </source>
</evidence>
<keyword evidence="1" id="KW-0472">Membrane</keyword>
<keyword evidence="1" id="KW-1133">Transmembrane helix</keyword>
<keyword evidence="1" id="KW-0812">Transmembrane</keyword>
<dbReference type="EMBL" id="JBHSIV010000009">
    <property type="protein sequence ID" value="MFC5062649.1"/>
    <property type="molecule type" value="Genomic_DNA"/>
</dbReference>
<sequence length="49" mass="4649">MSTPPATAGSHAPAVVVLLLIAALVGAFWLADPSPAAPVAGPVVVTTSG</sequence>
<dbReference type="Proteomes" id="UP001595947">
    <property type="component" value="Unassembled WGS sequence"/>
</dbReference>
<keyword evidence="3" id="KW-1185">Reference proteome</keyword>
<dbReference type="RefSeq" id="WP_378036004.1">
    <property type="nucleotide sequence ID" value="NZ_JBHSIV010000009.1"/>
</dbReference>
<accession>A0ABV9YKM1</accession>
<proteinExistence type="predicted"/>
<evidence type="ECO:0000256" key="1">
    <source>
        <dbReference type="SAM" id="Phobius"/>
    </source>
</evidence>